<protein>
    <submittedName>
        <fullName evidence="2">Uncharacterized protein</fullName>
    </submittedName>
</protein>
<evidence type="ECO:0000313" key="3">
    <source>
        <dbReference type="Proteomes" id="UP001381693"/>
    </source>
</evidence>
<keyword evidence="3" id="KW-1185">Reference proteome</keyword>
<name>A0AAN8WYL9_HALRR</name>
<feature type="compositionally biased region" description="Polar residues" evidence="1">
    <location>
        <begin position="47"/>
        <end position="67"/>
    </location>
</feature>
<dbReference type="AlphaFoldDB" id="A0AAN8WYL9"/>
<reference evidence="2 3" key="1">
    <citation type="submission" date="2023-11" db="EMBL/GenBank/DDBJ databases">
        <title>Halocaridina rubra genome assembly.</title>
        <authorList>
            <person name="Smith C."/>
        </authorList>
    </citation>
    <scope>NUCLEOTIDE SEQUENCE [LARGE SCALE GENOMIC DNA]</scope>
    <source>
        <strain evidence="2">EP-1</strain>
        <tissue evidence="2">Whole</tissue>
    </source>
</reference>
<evidence type="ECO:0000256" key="1">
    <source>
        <dbReference type="SAM" id="MobiDB-lite"/>
    </source>
</evidence>
<dbReference type="GO" id="GO:0071897">
    <property type="term" value="P:DNA biosynthetic process"/>
    <property type="evidence" value="ECO:0007669"/>
    <property type="project" value="UniProtKB-ARBA"/>
</dbReference>
<dbReference type="InterPro" id="IPR043128">
    <property type="entry name" value="Rev_trsase/Diguanyl_cyclase"/>
</dbReference>
<dbReference type="Gene3D" id="3.30.70.270">
    <property type="match status" value="1"/>
</dbReference>
<evidence type="ECO:0000313" key="2">
    <source>
        <dbReference type="EMBL" id="KAK7071158.1"/>
    </source>
</evidence>
<feature type="region of interest" description="Disordered" evidence="1">
    <location>
        <begin position="47"/>
        <end position="78"/>
    </location>
</feature>
<dbReference type="SUPFAM" id="SSF56672">
    <property type="entry name" value="DNA/RNA polymerases"/>
    <property type="match status" value="1"/>
</dbReference>
<comment type="caution">
    <text evidence="2">The sequence shown here is derived from an EMBL/GenBank/DDBJ whole genome shotgun (WGS) entry which is preliminary data.</text>
</comment>
<proteinExistence type="predicted"/>
<dbReference type="InterPro" id="IPR043502">
    <property type="entry name" value="DNA/RNA_pol_sf"/>
</dbReference>
<organism evidence="2 3">
    <name type="scientific">Halocaridina rubra</name>
    <name type="common">Hawaiian red shrimp</name>
    <dbReference type="NCBI Taxonomy" id="373956"/>
    <lineage>
        <taxon>Eukaryota</taxon>
        <taxon>Metazoa</taxon>
        <taxon>Ecdysozoa</taxon>
        <taxon>Arthropoda</taxon>
        <taxon>Crustacea</taxon>
        <taxon>Multicrustacea</taxon>
        <taxon>Malacostraca</taxon>
        <taxon>Eumalacostraca</taxon>
        <taxon>Eucarida</taxon>
        <taxon>Decapoda</taxon>
        <taxon>Pleocyemata</taxon>
        <taxon>Caridea</taxon>
        <taxon>Atyoidea</taxon>
        <taxon>Atyidae</taxon>
        <taxon>Halocaridina</taxon>
    </lineage>
</organism>
<sequence length="78" mass="8494">MKDASELILGMVNFLAPFLPQLQSVMQPLNALLSKKNAWTWDTEQSTPLDTTGLLSSSAVDGSPDQNKSPRDKAKATF</sequence>
<accession>A0AAN8WYL9</accession>
<gene>
    <name evidence="2" type="ORF">SK128_007047</name>
</gene>
<dbReference type="EMBL" id="JAXCGZ010015127">
    <property type="protein sequence ID" value="KAK7071158.1"/>
    <property type="molecule type" value="Genomic_DNA"/>
</dbReference>
<dbReference type="Proteomes" id="UP001381693">
    <property type="component" value="Unassembled WGS sequence"/>
</dbReference>
<feature type="compositionally biased region" description="Basic and acidic residues" evidence="1">
    <location>
        <begin position="68"/>
        <end position="78"/>
    </location>
</feature>